<feature type="transmembrane region" description="Helical" evidence="7">
    <location>
        <begin position="79"/>
        <end position="102"/>
    </location>
</feature>
<comment type="similarity">
    <text evidence="2">Belongs to the polysaccharide synthase family.</text>
</comment>
<name>A0A0E3S584_9EURY</name>
<dbReference type="NCBIfam" id="NF007773">
    <property type="entry name" value="PRK10459.1"/>
    <property type="match status" value="1"/>
</dbReference>
<reference evidence="8 9" key="1">
    <citation type="submission" date="2014-07" db="EMBL/GenBank/DDBJ databases">
        <title>Methanogenic archaea and the global carbon cycle.</title>
        <authorList>
            <person name="Henriksen J.R."/>
            <person name="Luke J."/>
            <person name="Reinhart S."/>
            <person name="Benedict M.N."/>
            <person name="Youngblut N.D."/>
            <person name="Metcalf M.E."/>
            <person name="Whitaker R.J."/>
            <person name="Metcalf W.W."/>
        </authorList>
    </citation>
    <scope>NUCLEOTIDE SEQUENCE [LARGE SCALE GENOMIC DNA]</scope>
    <source>
        <strain evidence="8 9">Z-7289</strain>
    </source>
</reference>
<keyword evidence="4 7" id="KW-0812">Transmembrane</keyword>
<keyword evidence="9" id="KW-1185">Reference proteome</keyword>
<dbReference type="HOGENOM" id="CLU_026911_2_1_2"/>
<protein>
    <submittedName>
        <fullName evidence="8">Lipopolysaccharide biosynthesis protein WzxC</fullName>
    </submittedName>
</protein>
<feature type="transmembrane region" description="Helical" evidence="7">
    <location>
        <begin position="114"/>
        <end position="135"/>
    </location>
</feature>
<keyword evidence="6 7" id="KW-0472">Membrane</keyword>
<gene>
    <name evidence="8" type="ORF">MSLAZ_2998</name>
</gene>
<dbReference type="OrthoDB" id="19148at2157"/>
<feature type="transmembrane region" description="Helical" evidence="7">
    <location>
        <begin position="43"/>
        <end position="67"/>
    </location>
</feature>
<dbReference type="GO" id="GO:0005886">
    <property type="term" value="C:plasma membrane"/>
    <property type="evidence" value="ECO:0007669"/>
    <property type="project" value="UniProtKB-SubCell"/>
</dbReference>
<feature type="transmembrane region" description="Helical" evidence="7">
    <location>
        <begin position="357"/>
        <end position="377"/>
    </location>
</feature>
<dbReference type="PATRIC" id="fig|1434111.4.peg.3959"/>
<sequence>MSLMKSATRGVFWSGISQFSTQMYQFIVIIVLARLLYPEDFGIIGMAVIFTGLVQTINELGLSAAIIQKKNINDNHLSTSFWISLGLGISLFITTVIISPYIADFFKNELVGPVVSVLSIGFIFGSCSVVHRSLLQKNIEFKKIAITEIVASVMSGSLSIILALFGFGVWSLVFGTILSNFTRSVLLWKVCTWRPSMTFDLTSFKELFSFGAHVMGSRFLNYIDSNIDYLLIGKFLSATALGHYTLAYQLSTFPLTRISSIITSVTFPTFSIIQDDNDTLRYAYLKVIKYISTITFPLLAGLIMVAPDFIPIAFGEKWAPMIVPLQILCVAGALKSVGTTVGSILLSKGRSDIQFKWNVFTAIVLPIAILIGIRYGITGVAMAITMMSFLLCLIIQSIANNLINLNFSDYFKALYPATIGSILVIISLLIYQKLSIYNHLDIFSLTSSIIIGVLVYMLVMRIMAKDLFIEIKVLITDMRK</sequence>
<dbReference type="PANTHER" id="PTHR30250:SF10">
    <property type="entry name" value="LIPOPOLYSACCHARIDE BIOSYNTHESIS PROTEIN WZXC"/>
    <property type="match status" value="1"/>
</dbReference>
<feature type="transmembrane region" description="Helical" evidence="7">
    <location>
        <begin position="383"/>
        <end position="403"/>
    </location>
</feature>
<keyword evidence="5 7" id="KW-1133">Transmembrane helix</keyword>
<evidence type="ECO:0000256" key="4">
    <source>
        <dbReference type="ARBA" id="ARBA00022692"/>
    </source>
</evidence>
<dbReference type="EMBL" id="CP009515">
    <property type="protein sequence ID" value="AKB76259.1"/>
    <property type="molecule type" value="Genomic_DNA"/>
</dbReference>
<evidence type="ECO:0000313" key="9">
    <source>
        <dbReference type="Proteomes" id="UP000033072"/>
    </source>
</evidence>
<dbReference type="STRING" id="1434111.MSLAZ_2998"/>
<evidence type="ECO:0000313" key="8">
    <source>
        <dbReference type="EMBL" id="AKB76259.1"/>
    </source>
</evidence>
<keyword evidence="3" id="KW-1003">Cell membrane</keyword>
<dbReference type="GeneID" id="24807873"/>
<organism evidence="8 9">
    <name type="scientific">Methanosarcina lacustris Z-7289</name>
    <dbReference type="NCBI Taxonomy" id="1434111"/>
    <lineage>
        <taxon>Archaea</taxon>
        <taxon>Methanobacteriati</taxon>
        <taxon>Methanobacteriota</taxon>
        <taxon>Stenosarchaea group</taxon>
        <taxon>Methanomicrobia</taxon>
        <taxon>Methanosarcinales</taxon>
        <taxon>Methanosarcinaceae</taxon>
        <taxon>Methanosarcina</taxon>
    </lineage>
</organism>
<evidence type="ECO:0000256" key="5">
    <source>
        <dbReference type="ARBA" id="ARBA00022989"/>
    </source>
</evidence>
<dbReference type="RefSeq" id="WP_048128401.1">
    <property type="nucleotide sequence ID" value="NZ_CP009515.1"/>
</dbReference>
<dbReference type="Pfam" id="PF13440">
    <property type="entry name" value="Polysacc_synt_3"/>
    <property type="match status" value="1"/>
</dbReference>
<dbReference type="CDD" id="cd13127">
    <property type="entry name" value="MATE_tuaB_like"/>
    <property type="match status" value="1"/>
</dbReference>
<evidence type="ECO:0000256" key="7">
    <source>
        <dbReference type="SAM" id="Phobius"/>
    </source>
</evidence>
<dbReference type="KEGG" id="mls:MSLAZ_2998"/>
<dbReference type="AlphaFoldDB" id="A0A0E3S584"/>
<dbReference type="InterPro" id="IPR050833">
    <property type="entry name" value="Poly_Biosynth_Transport"/>
</dbReference>
<feature type="transmembrane region" description="Helical" evidence="7">
    <location>
        <begin position="321"/>
        <end position="345"/>
    </location>
</feature>
<evidence type="ECO:0000256" key="6">
    <source>
        <dbReference type="ARBA" id="ARBA00023136"/>
    </source>
</evidence>
<proteinExistence type="inferred from homology"/>
<dbReference type="PANTHER" id="PTHR30250">
    <property type="entry name" value="PST FAMILY PREDICTED COLANIC ACID TRANSPORTER"/>
    <property type="match status" value="1"/>
</dbReference>
<feature type="transmembrane region" description="Helical" evidence="7">
    <location>
        <begin position="410"/>
        <end position="430"/>
    </location>
</feature>
<feature type="transmembrane region" description="Helical" evidence="7">
    <location>
        <begin position="156"/>
        <end position="178"/>
    </location>
</feature>
<feature type="transmembrane region" description="Helical" evidence="7">
    <location>
        <begin position="294"/>
        <end position="315"/>
    </location>
</feature>
<feature type="transmembrane region" description="Helical" evidence="7">
    <location>
        <begin position="442"/>
        <end position="459"/>
    </location>
</feature>
<dbReference type="Proteomes" id="UP000033072">
    <property type="component" value="Chromosome"/>
</dbReference>
<evidence type="ECO:0000256" key="2">
    <source>
        <dbReference type="ARBA" id="ARBA00007430"/>
    </source>
</evidence>
<accession>A0A0E3S584</accession>
<evidence type="ECO:0000256" key="3">
    <source>
        <dbReference type="ARBA" id="ARBA00022475"/>
    </source>
</evidence>
<evidence type="ECO:0000256" key="1">
    <source>
        <dbReference type="ARBA" id="ARBA00004651"/>
    </source>
</evidence>
<comment type="subcellular location">
    <subcellularLocation>
        <location evidence="1">Cell membrane</location>
        <topology evidence="1">Multi-pass membrane protein</topology>
    </subcellularLocation>
</comment>
<feature type="transmembrane region" description="Helical" evidence="7">
    <location>
        <begin position="12"/>
        <end position="37"/>
    </location>
</feature>